<keyword evidence="6 12" id="KW-0498">Mitosis</keyword>
<dbReference type="GO" id="GO:0007059">
    <property type="term" value="P:chromosome segregation"/>
    <property type="evidence" value="ECO:0007669"/>
    <property type="project" value="InterPro"/>
</dbReference>
<dbReference type="CDD" id="cd23784">
    <property type="entry name" value="RWD_Spc25"/>
    <property type="match status" value="1"/>
</dbReference>
<name>A0A401PTG1_SCYTO</name>
<evidence type="ECO:0000256" key="8">
    <source>
        <dbReference type="ARBA" id="ARBA00023306"/>
    </source>
</evidence>
<protein>
    <recommendedName>
        <fullName evidence="3 12">Kinetochore protein SPC25</fullName>
    </recommendedName>
</protein>
<dbReference type="PANTHER" id="PTHR14281">
    <property type="entry name" value="KINETOCHORE PROTEIN SPC25-RELATED"/>
    <property type="match status" value="1"/>
</dbReference>
<evidence type="ECO:0000256" key="3">
    <source>
        <dbReference type="ARBA" id="ARBA00013692"/>
    </source>
</evidence>
<accession>A0A401PTG1</accession>
<dbReference type="OMA" id="PSECMPL"/>
<keyword evidence="12" id="KW-0995">Kinetochore</keyword>
<evidence type="ECO:0000256" key="11">
    <source>
        <dbReference type="ARBA" id="ARBA00065771"/>
    </source>
</evidence>
<dbReference type="STRING" id="75743.A0A401PTG1"/>
<keyword evidence="15" id="KW-1185">Reference proteome</keyword>
<keyword evidence="5 12" id="KW-0132">Cell division</keyword>
<evidence type="ECO:0000256" key="7">
    <source>
        <dbReference type="ARBA" id="ARBA00023054"/>
    </source>
</evidence>
<keyword evidence="8 12" id="KW-0131">Cell cycle</keyword>
<comment type="subcellular location">
    <subcellularLocation>
        <location evidence="1">Chromosome</location>
        <location evidence="1">Centromere</location>
    </subcellularLocation>
    <subcellularLocation>
        <location evidence="12">Nucleus</location>
    </subcellularLocation>
    <subcellularLocation>
        <location evidence="12">Chromosome</location>
        <location evidence="12">Centromere</location>
        <location evidence="12">Kinetochore</location>
    </subcellularLocation>
</comment>
<dbReference type="GO" id="GO:0005634">
    <property type="term" value="C:nucleus"/>
    <property type="evidence" value="ECO:0007669"/>
    <property type="project" value="UniProtKB-SubCell"/>
</dbReference>
<keyword evidence="7" id="KW-0175">Coiled coil</keyword>
<dbReference type="InterPro" id="IPR045143">
    <property type="entry name" value="Spc25"/>
</dbReference>
<comment type="similarity">
    <text evidence="2 12">Belongs to the SPC25 family.</text>
</comment>
<comment type="subunit">
    <text evidence="11">Component of the NDC80 complex, which is composed of ndc80, cdca1, spbc24 and spbc25. The NDC80 complex interacts with mis12 and zwint.</text>
</comment>
<feature type="non-terminal residue" evidence="14">
    <location>
        <position position="1"/>
    </location>
</feature>
<dbReference type="FunFam" id="3.30.457.50:FF:000001">
    <property type="entry name" value="Probable kinetochore protein spc25"/>
    <property type="match status" value="1"/>
</dbReference>
<evidence type="ECO:0000256" key="6">
    <source>
        <dbReference type="ARBA" id="ARBA00022776"/>
    </source>
</evidence>
<gene>
    <name evidence="14" type="ORF">scyTo_0019135</name>
</gene>
<evidence type="ECO:0000256" key="1">
    <source>
        <dbReference type="ARBA" id="ARBA00004584"/>
    </source>
</evidence>
<dbReference type="GO" id="GO:0031262">
    <property type="term" value="C:Ndc80 complex"/>
    <property type="evidence" value="ECO:0007669"/>
    <property type="project" value="InterPro"/>
</dbReference>
<organism evidence="14 15">
    <name type="scientific">Scyliorhinus torazame</name>
    <name type="common">Cloudy catshark</name>
    <name type="synonym">Catulus torazame</name>
    <dbReference type="NCBI Taxonomy" id="75743"/>
    <lineage>
        <taxon>Eukaryota</taxon>
        <taxon>Metazoa</taxon>
        <taxon>Chordata</taxon>
        <taxon>Craniata</taxon>
        <taxon>Vertebrata</taxon>
        <taxon>Chondrichthyes</taxon>
        <taxon>Elasmobranchii</taxon>
        <taxon>Galeomorphii</taxon>
        <taxon>Galeoidea</taxon>
        <taxon>Carcharhiniformes</taxon>
        <taxon>Scyliorhinidae</taxon>
        <taxon>Scyliorhinus</taxon>
    </lineage>
</organism>
<keyword evidence="4 12" id="KW-0158">Chromosome</keyword>
<keyword evidence="12" id="KW-0539">Nucleus</keyword>
<evidence type="ECO:0000259" key="13">
    <source>
        <dbReference type="Pfam" id="PF08234"/>
    </source>
</evidence>
<dbReference type="GO" id="GO:0051301">
    <property type="term" value="P:cell division"/>
    <property type="evidence" value="ECO:0007669"/>
    <property type="project" value="UniProtKB-UniRule"/>
</dbReference>
<evidence type="ECO:0000256" key="10">
    <source>
        <dbReference type="ARBA" id="ARBA00045419"/>
    </source>
</evidence>
<evidence type="ECO:0000256" key="4">
    <source>
        <dbReference type="ARBA" id="ARBA00022454"/>
    </source>
</evidence>
<sequence length="106" mass="12505">ISTQQRENKAKLKELNKSADLFKKRMRLEIRKVQGEQLQFIFRNISYKNPEQPFTFLLKFNEEGNYEVTSCEPPSECMPLLLEKLKETNNFSAFLANVRKAFTKLV</sequence>
<comment type="caution">
    <text evidence="14">The sequence shown here is derived from an EMBL/GenBank/DDBJ whole genome shotgun (WGS) entry which is preliminary data.</text>
</comment>
<dbReference type="OrthoDB" id="6353017at2759"/>
<dbReference type="InterPro" id="IPR013255">
    <property type="entry name" value="Spc25_C"/>
</dbReference>
<proteinExistence type="inferred from homology"/>
<dbReference type="AlphaFoldDB" id="A0A401PTG1"/>
<evidence type="ECO:0000256" key="9">
    <source>
        <dbReference type="ARBA" id="ARBA00023328"/>
    </source>
</evidence>
<dbReference type="EMBL" id="BFAA01013951">
    <property type="protein sequence ID" value="GCB76395.1"/>
    <property type="molecule type" value="Genomic_DNA"/>
</dbReference>
<dbReference type="Proteomes" id="UP000288216">
    <property type="component" value="Unassembled WGS sequence"/>
</dbReference>
<keyword evidence="9 12" id="KW-0137">Centromere</keyword>
<dbReference type="Gene3D" id="3.30.457.50">
    <property type="entry name" value="Chromosome segregation protein Spc25"/>
    <property type="match status" value="1"/>
</dbReference>
<dbReference type="Pfam" id="PF08234">
    <property type="entry name" value="Spindle_Spc25"/>
    <property type="match status" value="1"/>
</dbReference>
<evidence type="ECO:0000313" key="14">
    <source>
        <dbReference type="EMBL" id="GCB76395.1"/>
    </source>
</evidence>
<evidence type="ECO:0000313" key="15">
    <source>
        <dbReference type="Proteomes" id="UP000288216"/>
    </source>
</evidence>
<feature type="domain" description="Chromosome segregation protein Spc25 C-terminal" evidence="13">
    <location>
        <begin position="33"/>
        <end position="102"/>
    </location>
</feature>
<evidence type="ECO:0000256" key="5">
    <source>
        <dbReference type="ARBA" id="ARBA00022618"/>
    </source>
</evidence>
<evidence type="ECO:0000256" key="12">
    <source>
        <dbReference type="RuleBase" id="RU367150"/>
    </source>
</evidence>
<evidence type="ECO:0000256" key="2">
    <source>
        <dbReference type="ARBA" id="ARBA00006379"/>
    </source>
</evidence>
<dbReference type="PANTHER" id="PTHR14281:SF0">
    <property type="entry name" value="KINETOCHORE PROTEIN SPC25"/>
    <property type="match status" value="1"/>
</dbReference>
<reference evidence="14 15" key="1">
    <citation type="journal article" date="2018" name="Nat. Ecol. Evol.">
        <title>Shark genomes provide insights into elasmobranch evolution and the origin of vertebrates.</title>
        <authorList>
            <person name="Hara Y"/>
            <person name="Yamaguchi K"/>
            <person name="Onimaru K"/>
            <person name="Kadota M"/>
            <person name="Koyanagi M"/>
            <person name="Keeley SD"/>
            <person name="Tatsumi K"/>
            <person name="Tanaka K"/>
            <person name="Motone F"/>
            <person name="Kageyama Y"/>
            <person name="Nozu R"/>
            <person name="Adachi N"/>
            <person name="Nishimura O"/>
            <person name="Nakagawa R"/>
            <person name="Tanegashima C"/>
            <person name="Kiyatake I"/>
            <person name="Matsumoto R"/>
            <person name="Murakumo K"/>
            <person name="Nishida K"/>
            <person name="Terakita A"/>
            <person name="Kuratani S"/>
            <person name="Sato K"/>
            <person name="Hyodo S Kuraku.S."/>
        </authorList>
    </citation>
    <scope>NUCLEOTIDE SEQUENCE [LARGE SCALE GENOMIC DNA]</scope>
</reference>
<comment type="function">
    <text evidence="10">Acts as a component of the essential kinetochore-associated NDC80 complex, which is required for chromosome segregation and spindle checkpoint activity. Required for kinetochore integrity and the organization of stable microtubule binding sites in the outer plate of the kinetochore. The NDC80 complex synergistically enhances the affinity of the SKA1 complex for microtubules and may allow the NDC80 complex to track depolymerizing microtubules.</text>
</comment>